<dbReference type="EMBL" id="NMVI01000027">
    <property type="protein sequence ID" value="OYN84540.1"/>
    <property type="molecule type" value="Genomic_DNA"/>
</dbReference>
<proteinExistence type="predicted"/>
<reference evidence="1 2" key="1">
    <citation type="submission" date="2017-07" db="EMBL/GenBank/DDBJ databases">
        <title>Draft whole genome sequences of clinical Proprionibacteriaceae strains.</title>
        <authorList>
            <person name="Bernier A.-M."/>
            <person name="Bernard K."/>
            <person name="Domingo M.-C."/>
        </authorList>
    </citation>
    <scope>NUCLEOTIDE SEQUENCE [LARGE SCALE GENOMIC DNA]</scope>
    <source>
        <strain evidence="1 2">NML 160184</strain>
    </source>
</reference>
<evidence type="ECO:0000313" key="2">
    <source>
        <dbReference type="Proteomes" id="UP000216533"/>
    </source>
</evidence>
<comment type="caution">
    <text evidence="1">The sequence shown here is derived from an EMBL/GenBank/DDBJ whole genome shotgun (WGS) entry which is preliminary data.</text>
</comment>
<protein>
    <submittedName>
        <fullName evidence="1">Uncharacterized protein</fullName>
    </submittedName>
</protein>
<gene>
    <name evidence="1" type="ORF">CGZ92_11900</name>
</gene>
<name>A0A255DZN6_9ACTN</name>
<dbReference type="Proteomes" id="UP000216533">
    <property type="component" value="Unassembled WGS sequence"/>
</dbReference>
<sequence length="132" mass="14348">MPLDVGSFRRDAAFGESLQVSQRPATHLQQIRRLSELLPQCIKLDEGHESRLQRVQLNAQVTAHTLELAGQLSDLAAVPRIGPGTRRRLCLHGPPKCVVPVAEPPLNVADAHEVIVIAAGTNISRSVDLLTK</sequence>
<organism evidence="1 2">
    <name type="scientific">Parenemella sanctibonifatiensis</name>
    <dbReference type="NCBI Taxonomy" id="2016505"/>
    <lineage>
        <taxon>Bacteria</taxon>
        <taxon>Bacillati</taxon>
        <taxon>Actinomycetota</taxon>
        <taxon>Actinomycetes</taxon>
        <taxon>Propionibacteriales</taxon>
        <taxon>Propionibacteriaceae</taxon>
        <taxon>Parenemella</taxon>
    </lineage>
</organism>
<evidence type="ECO:0000313" key="1">
    <source>
        <dbReference type="EMBL" id="OYN84540.1"/>
    </source>
</evidence>
<accession>A0A255DZN6</accession>
<dbReference type="AlphaFoldDB" id="A0A255DZN6"/>